<accession>A0A225DYA0</accession>
<dbReference type="Proteomes" id="UP000214646">
    <property type="component" value="Unassembled WGS sequence"/>
</dbReference>
<name>A0A225DYA0_9BACT</name>
<dbReference type="EMBL" id="NIDE01000001">
    <property type="protein sequence ID" value="OWK46510.1"/>
    <property type="molecule type" value="Genomic_DNA"/>
</dbReference>
<reference evidence="2" key="1">
    <citation type="submission" date="2017-06" db="EMBL/GenBank/DDBJ databases">
        <title>Genome analysis of Fimbriiglobus ruber SP5, the first member of the order Planctomycetales with confirmed chitinolytic capability.</title>
        <authorList>
            <person name="Ravin N.V."/>
            <person name="Rakitin A.L."/>
            <person name="Ivanova A.A."/>
            <person name="Beletsky A.V."/>
            <person name="Kulichevskaya I.S."/>
            <person name="Mardanov A.V."/>
            <person name="Dedysh S.N."/>
        </authorList>
    </citation>
    <scope>NUCLEOTIDE SEQUENCE [LARGE SCALE GENOMIC DNA]</scope>
    <source>
        <strain evidence="2">SP5</strain>
    </source>
</reference>
<protein>
    <submittedName>
        <fullName evidence="1">Uncharacterized protein</fullName>
    </submittedName>
</protein>
<organism evidence="1 2">
    <name type="scientific">Fimbriiglobus ruber</name>
    <dbReference type="NCBI Taxonomy" id="1908690"/>
    <lineage>
        <taxon>Bacteria</taxon>
        <taxon>Pseudomonadati</taxon>
        <taxon>Planctomycetota</taxon>
        <taxon>Planctomycetia</taxon>
        <taxon>Gemmatales</taxon>
        <taxon>Gemmataceae</taxon>
        <taxon>Fimbriiglobus</taxon>
    </lineage>
</organism>
<dbReference type="AlphaFoldDB" id="A0A225DYA0"/>
<evidence type="ECO:0000313" key="2">
    <source>
        <dbReference type="Proteomes" id="UP000214646"/>
    </source>
</evidence>
<keyword evidence="2" id="KW-1185">Reference proteome</keyword>
<comment type="caution">
    <text evidence="1">The sequence shown here is derived from an EMBL/GenBank/DDBJ whole genome shotgun (WGS) entry which is preliminary data.</text>
</comment>
<proteinExistence type="predicted"/>
<evidence type="ECO:0000313" key="1">
    <source>
        <dbReference type="EMBL" id="OWK46510.1"/>
    </source>
</evidence>
<sequence length="42" mass="4302">MPWQAPALQPAFVNAGTTARRKLTGSAAGAVPAPTISKPIRT</sequence>
<gene>
    <name evidence="1" type="ORF">FRUB_00209</name>
</gene>